<evidence type="ECO:0000313" key="1">
    <source>
        <dbReference type="EMBL" id="CBH98374.1"/>
    </source>
</evidence>
<name>E6PTW7_9ZZZZ</name>
<accession>E6PTW7</accession>
<gene>
    <name evidence="1" type="ORF">CARN2_3851</name>
</gene>
<protein>
    <submittedName>
        <fullName evidence="1">Uncharacterized protein</fullName>
    </submittedName>
</protein>
<reference evidence="1" key="1">
    <citation type="submission" date="2009-10" db="EMBL/GenBank/DDBJ databases">
        <title>Diversity of trophic interactions inside an arsenic-rich microbial ecosystem.</title>
        <authorList>
            <person name="Bertin P.N."/>
            <person name="Heinrich-Salmeron A."/>
            <person name="Pelletier E."/>
            <person name="Goulhen-Chollet F."/>
            <person name="Arsene-Ploetze F."/>
            <person name="Gallien S."/>
            <person name="Calteau A."/>
            <person name="Vallenet D."/>
            <person name="Casiot C."/>
            <person name="Chane-Woon-Ming B."/>
            <person name="Giloteaux L."/>
            <person name="Barakat M."/>
            <person name="Bonnefoy V."/>
            <person name="Bruneel O."/>
            <person name="Chandler M."/>
            <person name="Cleiss J."/>
            <person name="Duran R."/>
            <person name="Elbaz-Poulichet F."/>
            <person name="Fonknechten N."/>
            <person name="Lauga B."/>
            <person name="Mornico D."/>
            <person name="Ortet P."/>
            <person name="Schaeffer C."/>
            <person name="Siguier P."/>
            <person name="Alexander Thil Smith A."/>
            <person name="Van Dorsselaer A."/>
            <person name="Weissenbach J."/>
            <person name="Medigue C."/>
            <person name="Le Paslier D."/>
        </authorList>
    </citation>
    <scope>NUCLEOTIDE SEQUENCE</scope>
</reference>
<dbReference type="EMBL" id="CABM01000051">
    <property type="protein sequence ID" value="CBH98374.1"/>
    <property type="molecule type" value="Genomic_DNA"/>
</dbReference>
<dbReference type="AlphaFoldDB" id="E6PTW7"/>
<sequence length="86" mass="9823">MRPHWMINQLSSTQPKRIHHVDNNHDLTLVNPIRSAKTTAYLIRTVKQRLSASRTPGLKCQANGLNKMDQFQHQKSPRQAAHSSSI</sequence>
<comment type="caution">
    <text evidence="1">The sequence shown here is derived from an EMBL/GenBank/DDBJ whole genome shotgun (WGS) entry which is preliminary data.</text>
</comment>
<proteinExistence type="predicted"/>
<organism evidence="1">
    <name type="scientific">mine drainage metagenome</name>
    <dbReference type="NCBI Taxonomy" id="410659"/>
    <lineage>
        <taxon>unclassified sequences</taxon>
        <taxon>metagenomes</taxon>
        <taxon>ecological metagenomes</taxon>
    </lineage>
</organism>